<comment type="similarity">
    <text evidence="1">Belongs to the sulfatase family.</text>
</comment>
<evidence type="ECO:0000259" key="5">
    <source>
        <dbReference type="Pfam" id="PF00884"/>
    </source>
</evidence>
<dbReference type="SUPFAM" id="SSF53649">
    <property type="entry name" value="Alkaline phosphatase-like"/>
    <property type="match status" value="1"/>
</dbReference>
<protein>
    <submittedName>
        <fullName evidence="6">Sulfatase-like hydrolase/transferase</fullName>
    </submittedName>
</protein>
<dbReference type="Gene3D" id="3.40.720.10">
    <property type="entry name" value="Alkaline Phosphatase, subunit A"/>
    <property type="match status" value="1"/>
</dbReference>
<evidence type="ECO:0000256" key="3">
    <source>
        <dbReference type="ARBA" id="ARBA00022801"/>
    </source>
</evidence>
<dbReference type="GO" id="GO:0004065">
    <property type="term" value="F:arylsulfatase activity"/>
    <property type="evidence" value="ECO:0007669"/>
    <property type="project" value="TreeGrafter"/>
</dbReference>
<sequence length="458" mass="51474">MGRSGNPSKRQGRPNVVVFFTDQQRWDTTGVHGNPLHLTPNFDRMAGEGTHVYHSFTCQPVCGPARSCLQTGRYATDTGCYRNGIPLPEDAKTLAHHFGDAGYKTAYIGKWHLAEEEPVSEPRRGGYDYWLASNVLEFSSDAYDTVMYDNDCREVKLPGYRVDALTDAAIRYIHQNQDDPFFLFISYIEPHHQNHLDNYPSPDVYQGAYGGRWLPPDLAALGGTAHQHIDGYYGMVKRLDDALGRLHDALKSMRLSDDTIVLFTSDHACHFKTRNAEYKRSCHDSSIRVPTAICGPGFQEGRRIKELVSLIDLPPTLLDAAGIEVPVEMQGRSIVPLVSGDREHWPEEVFVQISESQVGRAIRTERYKYSVFAPDKNGNRDAGSDVYQEEFLYDLAADPYELHNLAGVESYREVADQLKVRLIARMTEAGEAAPVIIDAPRVKAGQRRLSVDELRVQV</sequence>
<dbReference type="PANTHER" id="PTHR42693:SF33">
    <property type="entry name" value="ARYLSULFATASE"/>
    <property type="match status" value="1"/>
</dbReference>
<dbReference type="PROSITE" id="PS00149">
    <property type="entry name" value="SULFATASE_2"/>
    <property type="match status" value="1"/>
</dbReference>
<proteinExistence type="inferred from homology"/>
<dbReference type="InterPro" id="IPR000917">
    <property type="entry name" value="Sulfatase_N"/>
</dbReference>
<dbReference type="EMBL" id="VNJI01000021">
    <property type="protein sequence ID" value="TVY08649.1"/>
    <property type="molecule type" value="Genomic_DNA"/>
</dbReference>
<dbReference type="InterPro" id="IPR050738">
    <property type="entry name" value="Sulfatase"/>
</dbReference>
<keyword evidence="4" id="KW-0106">Calcium</keyword>
<evidence type="ECO:0000256" key="2">
    <source>
        <dbReference type="ARBA" id="ARBA00022723"/>
    </source>
</evidence>
<dbReference type="AlphaFoldDB" id="A0A559K944"/>
<dbReference type="GO" id="GO:0016740">
    <property type="term" value="F:transferase activity"/>
    <property type="evidence" value="ECO:0007669"/>
    <property type="project" value="UniProtKB-KW"/>
</dbReference>
<evidence type="ECO:0000313" key="7">
    <source>
        <dbReference type="Proteomes" id="UP000317036"/>
    </source>
</evidence>
<accession>A0A559K944</accession>
<evidence type="ECO:0000256" key="1">
    <source>
        <dbReference type="ARBA" id="ARBA00008779"/>
    </source>
</evidence>
<dbReference type="PANTHER" id="PTHR42693">
    <property type="entry name" value="ARYLSULFATASE FAMILY MEMBER"/>
    <property type="match status" value="1"/>
</dbReference>
<keyword evidence="7" id="KW-1185">Reference proteome</keyword>
<dbReference type="CDD" id="cd16152">
    <property type="entry name" value="sulfatase_like"/>
    <property type="match status" value="1"/>
</dbReference>
<feature type="domain" description="Sulfatase N-terminal" evidence="5">
    <location>
        <begin position="14"/>
        <end position="323"/>
    </location>
</feature>
<organism evidence="6 7">
    <name type="scientific">Paenibacillus cremeus</name>
    <dbReference type="NCBI Taxonomy" id="2163881"/>
    <lineage>
        <taxon>Bacteria</taxon>
        <taxon>Bacillati</taxon>
        <taxon>Bacillota</taxon>
        <taxon>Bacilli</taxon>
        <taxon>Bacillales</taxon>
        <taxon>Paenibacillaceae</taxon>
        <taxon>Paenibacillus</taxon>
    </lineage>
</organism>
<dbReference type="RefSeq" id="WP_144849310.1">
    <property type="nucleotide sequence ID" value="NZ_VNJI01000021.1"/>
</dbReference>
<dbReference type="Pfam" id="PF00884">
    <property type="entry name" value="Sulfatase"/>
    <property type="match status" value="1"/>
</dbReference>
<evidence type="ECO:0000256" key="4">
    <source>
        <dbReference type="ARBA" id="ARBA00022837"/>
    </source>
</evidence>
<reference evidence="6 7" key="1">
    <citation type="submission" date="2019-07" db="EMBL/GenBank/DDBJ databases">
        <authorList>
            <person name="Kim J."/>
        </authorList>
    </citation>
    <scope>NUCLEOTIDE SEQUENCE [LARGE SCALE GENOMIC DNA]</scope>
    <source>
        <strain evidence="6 7">JC52</strain>
    </source>
</reference>
<dbReference type="Proteomes" id="UP000317036">
    <property type="component" value="Unassembled WGS sequence"/>
</dbReference>
<keyword evidence="3 6" id="KW-0378">Hydrolase</keyword>
<name>A0A559K944_9BACL</name>
<dbReference type="InterPro" id="IPR017850">
    <property type="entry name" value="Alkaline_phosphatase_core_sf"/>
</dbReference>
<keyword evidence="2" id="KW-0479">Metal-binding</keyword>
<dbReference type="OrthoDB" id="9762324at2"/>
<dbReference type="GO" id="GO:0046872">
    <property type="term" value="F:metal ion binding"/>
    <property type="evidence" value="ECO:0007669"/>
    <property type="project" value="UniProtKB-KW"/>
</dbReference>
<comment type="caution">
    <text evidence="6">The sequence shown here is derived from an EMBL/GenBank/DDBJ whole genome shotgun (WGS) entry which is preliminary data.</text>
</comment>
<keyword evidence="6" id="KW-0808">Transferase</keyword>
<evidence type="ECO:0000313" key="6">
    <source>
        <dbReference type="EMBL" id="TVY08649.1"/>
    </source>
</evidence>
<gene>
    <name evidence="6" type="ORF">FPZ49_17650</name>
</gene>
<dbReference type="InterPro" id="IPR024607">
    <property type="entry name" value="Sulfatase_CS"/>
</dbReference>